<dbReference type="InterPro" id="IPR050469">
    <property type="entry name" value="Diguanylate_Cyclase"/>
</dbReference>
<dbReference type="SMART" id="SM00267">
    <property type="entry name" value="GGDEF"/>
    <property type="match status" value="1"/>
</dbReference>
<name>A0ABV7WUC7_9GAMM</name>
<feature type="domain" description="GGDEF" evidence="3">
    <location>
        <begin position="170"/>
        <end position="300"/>
    </location>
</feature>
<dbReference type="PANTHER" id="PTHR45138:SF9">
    <property type="entry name" value="DIGUANYLATE CYCLASE DGCM-RELATED"/>
    <property type="match status" value="1"/>
</dbReference>
<evidence type="ECO:0000256" key="2">
    <source>
        <dbReference type="ARBA" id="ARBA00034247"/>
    </source>
</evidence>
<dbReference type="InterPro" id="IPR043128">
    <property type="entry name" value="Rev_trsase/Diguanyl_cyclase"/>
</dbReference>
<dbReference type="Pfam" id="PF00990">
    <property type="entry name" value="GGDEF"/>
    <property type="match status" value="1"/>
</dbReference>
<evidence type="ECO:0000256" key="1">
    <source>
        <dbReference type="ARBA" id="ARBA00012528"/>
    </source>
</evidence>
<dbReference type="Proteomes" id="UP001595710">
    <property type="component" value="Unassembled WGS sequence"/>
</dbReference>
<protein>
    <recommendedName>
        <fullName evidence="1">diguanylate cyclase</fullName>
        <ecNumber evidence="1">2.7.7.65</ecNumber>
    </recommendedName>
</protein>
<comment type="caution">
    <text evidence="4">The sequence shown here is derived from an EMBL/GenBank/DDBJ whole genome shotgun (WGS) entry which is preliminary data.</text>
</comment>
<evidence type="ECO:0000259" key="3">
    <source>
        <dbReference type="PROSITE" id="PS50887"/>
    </source>
</evidence>
<dbReference type="EMBL" id="JBHRYN010000015">
    <property type="protein sequence ID" value="MFC3702677.1"/>
    <property type="molecule type" value="Genomic_DNA"/>
</dbReference>
<comment type="catalytic activity">
    <reaction evidence="2">
        <text>2 GTP = 3',3'-c-di-GMP + 2 diphosphate</text>
        <dbReference type="Rhea" id="RHEA:24898"/>
        <dbReference type="ChEBI" id="CHEBI:33019"/>
        <dbReference type="ChEBI" id="CHEBI:37565"/>
        <dbReference type="ChEBI" id="CHEBI:58805"/>
        <dbReference type="EC" id="2.7.7.65"/>
    </reaction>
</comment>
<sequence length="300" mass="33927">MMIKNYQPQSSTSTLLNAIDDVQLGIVLVDESNRIIQWNSLASQWLGVDSLHNVELSDTWLTEKSIHLKDLNAQPLTALDLFKANATPIKVESQHQSIWLSAQCDATHWQGRPAHMLVFCNINKLASSFTQLQRQTNQASLRDPITGLSNRHNALERMEDMHKHGKRYGSQFTIALIDIDNFKRINDTYGQNFGDTVIARIALTLKGALRETDFCSRYGGEEFLVLMPETAMMDAVVTLDRLRQQVSELKWEECPSPITVSAGVHTWQRNSSIEQLLFETDQRLTMAKNAGRNQVCGDLV</sequence>
<dbReference type="PROSITE" id="PS50887">
    <property type="entry name" value="GGDEF"/>
    <property type="match status" value="1"/>
</dbReference>
<dbReference type="RefSeq" id="WP_290280534.1">
    <property type="nucleotide sequence ID" value="NZ_JAUFQI010000001.1"/>
</dbReference>
<evidence type="ECO:0000313" key="5">
    <source>
        <dbReference type="Proteomes" id="UP001595710"/>
    </source>
</evidence>
<dbReference type="InterPro" id="IPR000160">
    <property type="entry name" value="GGDEF_dom"/>
</dbReference>
<keyword evidence="5" id="KW-1185">Reference proteome</keyword>
<accession>A0ABV7WUC7</accession>
<dbReference type="NCBIfam" id="TIGR00254">
    <property type="entry name" value="GGDEF"/>
    <property type="match status" value="1"/>
</dbReference>
<dbReference type="InterPro" id="IPR029787">
    <property type="entry name" value="Nucleotide_cyclase"/>
</dbReference>
<dbReference type="Pfam" id="PF13188">
    <property type="entry name" value="PAS_8"/>
    <property type="match status" value="1"/>
</dbReference>
<dbReference type="Gene3D" id="3.30.70.270">
    <property type="match status" value="1"/>
</dbReference>
<organism evidence="4 5">
    <name type="scientific">Reinekea marina</name>
    <dbReference type="NCBI Taxonomy" id="1310421"/>
    <lineage>
        <taxon>Bacteria</taxon>
        <taxon>Pseudomonadati</taxon>
        <taxon>Pseudomonadota</taxon>
        <taxon>Gammaproteobacteria</taxon>
        <taxon>Oceanospirillales</taxon>
        <taxon>Saccharospirillaceae</taxon>
        <taxon>Reinekea</taxon>
    </lineage>
</organism>
<proteinExistence type="predicted"/>
<dbReference type="PANTHER" id="PTHR45138">
    <property type="entry name" value="REGULATORY COMPONENTS OF SENSORY TRANSDUCTION SYSTEM"/>
    <property type="match status" value="1"/>
</dbReference>
<dbReference type="SUPFAM" id="SSF55073">
    <property type="entry name" value="Nucleotide cyclase"/>
    <property type="match status" value="1"/>
</dbReference>
<evidence type="ECO:0000313" key="4">
    <source>
        <dbReference type="EMBL" id="MFC3702677.1"/>
    </source>
</evidence>
<gene>
    <name evidence="4" type="ORF">ACFOND_13615</name>
</gene>
<dbReference type="CDD" id="cd01949">
    <property type="entry name" value="GGDEF"/>
    <property type="match status" value="1"/>
</dbReference>
<dbReference type="EC" id="2.7.7.65" evidence="1"/>
<dbReference type="InterPro" id="IPR000014">
    <property type="entry name" value="PAS"/>
</dbReference>
<reference evidence="5" key="1">
    <citation type="journal article" date="2019" name="Int. J. Syst. Evol. Microbiol.">
        <title>The Global Catalogue of Microorganisms (GCM) 10K type strain sequencing project: providing services to taxonomists for standard genome sequencing and annotation.</title>
        <authorList>
            <consortium name="The Broad Institute Genomics Platform"/>
            <consortium name="The Broad Institute Genome Sequencing Center for Infectious Disease"/>
            <person name="Wu L."/>
            <person name="Ma J."/>
        </authorList>
    </citation>
    <scope>NUCLEOTIDE SEQUENCE [LARGE SCALE GENOMIC DNA]</scope>
    <source>
        <strain evidence="5">CECT 8288</strain>
    </source>
</reference>